<protein>
    <submittedName>
        <fullName evidence="2">Thioredoxin family protein</fullName>
    </submittedName>
</protein>
<dbReference type="RefSeq" id="WP_251513802.1">
    <property type="nucleotide sequence ID" value="NZ_JAMBON010000012.1"/>
</dbReference>
<comment type="caution">
    <text evidence="2">The sequence shown here is derived from an EMBL/GenBank/DDBJ whole genome shotgun (WGS) entry which is preliminary data.</text>
</comment>
<dbReference type="SUPFAM" id="SSF52833">
    <property type="entry name" value="Thioredoxin-like"/>
    <property type="match status" value="1"/>
</dbReference>
<name>A0ABW4HMA6_9BACI</name>
<proteinExistence type="predicted"/>
<dbReference type="InterPro" id="IPR036249">
    <property type="entry name" value="Thioredoxin-like_sf"/>
</dbReference>
<dbReference type="Pfam" id="PF00085">
    <property type="entry name" value="Thioredoxin"/>
    <property type="match status" value="1"/>
</dbReference>
<accession>A0ABW4HMA6</accession>
<reference evidence="3" key="1">
    <citation type="journal article" date="2019" name="Int. J. Syst. Evol. Microbiol.">
        <title>The Global Catalogue of Microorganisms (GCM) 10K type strain sequencing project: providing services to taxonomists for standard genome sequencing and annotation.</title>
        <authorList>
            <consortium name="The Broad Institute Genomics Platform"/>
            <consortium name="The Broad Institute Genome Sequencing Center for Infectious Disease"/>
            <person name="Wu L."/>
            <person name="Ma J."/>
        </authorList>
    </citation>
    <scope>NUCLEOTIDE SEQUENCE [LARGE SCALE GENOMIC DNA]</scope>
    <source>
        <strain evidence="3">CGMCC 1.12376</strain>
    </source>
</reference>
<keyword evidence="3" id="KW-1185">Reference proteome</keyword>
<feature type="domain" description="Thioredoxin" evidence="1">
    <location>
        <begin position="15"/>
        <end position="88"/>
    </location>
</feature>
<evidence type="ECO:0000259" key="1">
    <source>
        <dbReference type="Pfam" id="PF00085"/>
    </source>
</evidence>
<evidence type="ECO:0000313" key="2">
    <source>
        <dbReference type="EMBL" id="MFD1606748.1"/>
    </source>
</evidence>
<dbReference type="CDD" id="cd02947">
    <property type="entry name" value="TRX_family"/>
    <property type="match status" value="1"/>
</dbReference>
<dbReference type="EMBL" id="JBHUDE010000011">
    <property type="protein sequence ID" value="MFD1606748.1"/>
    <property type="molecule type" value="Genomic_DNA"/>
</dbReference>
<dbReference type="InterPro" id="IPR013766">
    <property type="entry name" value="Thioredoxin_domain"/>
</dbReference>
<dbReference type="Proteomes" id="UP001597221">
    <property type="component" value="Unassembled WGS sequence"/>
</dbReference>
<dbReference type="Gene3D" id="3.40.30.10">
    <property type="entry name" value="Glutaredoxin"/>
    <property type="match status" value="1"/>
</dbReference>
<sequence>MNDFQELETIDEINTFIEDHSLAFLYISRDNCSVCHALLPKVQELMKSYPKIKLGHLHADKVEAVAGHFSIFTVPVLLLFVEGKEYIREARIVHMDLLQEKLDKIYQNVVES</sequence>
<gene>
    <name evidence="2" type="ORF">ACFSBH_03600</name>
</gene>
<evidence type="ECO:0000313" key="3">
    <source>
        <dbReference type="Proteomes" id="UP001597221"/>
    </source>
</evidence>
<organism evidence="2 3">
    <name type="scientific">Oceanobacillus luteolus</name>
    <dbReference type="NCBI Taxonomy" id="1274358"/>
    <lineage>
        <taxon>Bacteria</taxon>
        <taxon>Bacillati</taxon>
        <taxon>Bacillota</taxon>
        <taxon>Bacilli</taxon>
        <taxon>Bacillales</taxon>
        <taxon>Bacillaceae</taxon>
        <taxon>Oceanobacillus</taxon>
    </lineage>
</organism>